<name>A0A5M6IWU2_9PROT</name>
<dbReference type="AlphaFoldDB" id="A0A5M6IWU2"/>
<evidence type="ECO:0000256" key="1">
    <source>
        <dbReference type="SAM" id="Phobius"/>
    </source>
</evidence>
<keyword evidence="1" id="KW-1133">Transmembrane helix</keyword>
<reference evidence="3 4" key="1">
    <citation type="submission" date="2019-09" db="EMBL/GenBank/DDBJ databases">
        <title>Genome sequence of Rhodovastum atsumiense, a diverse member of the Acetobacteraceae family of non-sulfur purple photosynthetic bacteria.</title>
        <authorList>
            <person name="Meyer T."/>
            <person name="Kyndt J."/>
        </authorList>
    </citation>
    <scope>NUCLEOTIDE SEQUENCE [LARGE SCALE GENOMIC DNA]</scope>
    <source>
        <strain evidence="3 4">DSM 21279</strain>
    </source>
</reference>
<gene>
    <name evidence="3" type="ORF">F1189_08485</name>
</gene>
<sequence>MNDQFMSWGGAHMRDLLSNVILGNIILSIVIIVICFILAIILGSLKVSLPQNKRNPYSVRENFLTDNERAFLKEFNKACGPEFTIFAQVRLADILNPVKEYKDLNKVASKSIDFIVCKSEDLSLVCAVELDDSTHKLYKRRQRDKFVDDLFQMAKFPLIRFQARSNYNANNIRRLLPFCNPPVIASRVD</sequence>
<dbReference type="RefSeq" id="WP_150040295.1">
    <property type="nucleotide sequence ID" value="NZ_OW485601.1"/>
</dbReference>
<evidence type="ECO:0000259" key="2">
    <source>
        <dbReference type="Pfam" id="PF10881"/>
    </source>
</evidence>
<dbReference type="Proteomes" id="UP000325255">
    <property type="component" value="Unassembled WGS sequence"/>
</dbReference>
<dbReference type="EMBL" id="VWPK01000010">
    <property type="protein sequence ID" value="KAA5612762.1"/>
    <property type="molecule type" value="Genomic_DNA"/>
</dbReference>
<keyword evidence="1" id="KW-0812">Transmembrane</keyword>
<evidence type="ECO:0000313" key="4">
    <source>
        <dbReference type="Proteomes" id="UP000325255"/>
    </source>
</evidence>
<dbReference type="OrthoDB" id="5782056at2"/>
<feature type="domain" description="DUF2726" evidence="2">
    <location>
        <begin position="61"/>
        <end position="175"/>
    </location>
</feature>
<proteinExistence type="predicted"/>
<accession>A0A5M6IWU2</accession>
<protein>
    <submittedName>
        <fullName evidence="3">DUF2726 domain-containing protein</fullName>
    </submittedName>
</protein>
<organism evidence="3 4">
    <name type="scientific">Rhodovastum atsumiense</name>
    <dbReference type="NCBI Taxonomy" id="504468"/>
    <lineage>
        <taxon>Bacteria</taxon>
        <taxon>Pseudomonadati</taxon>
        <taxon>Pseudomonadota</taxon>
        <taxon>Alphaproteobacteria</taxon>
        <taxon>Acetobacterales</taxon>
        <taxon>Acetobacteraceae</taxon>
        <taxon>Rhodovastum</taxon>
    </lineage>
</organism>
<feature type="transmembrane region" description="Helical" evidence="1">
    <location>
        <begin position="20"/>
        <end position="45"/>
    </location>
</feature>
<comment type="caution">
    <text evidence="3">The sequence shown here is derived from an EMBL/GenBank/DDBJ whole genome shotgun (WGS) entry which is preliminary data.</text>
</comment>
<dbReference type="Pfam" id="PF10881">
    <property type="entry name" value="DUF2726"/>
    <property type="match status" value="1"/>
</dbReference>
<keyword evidence="4" id="KW-1185">Reference proteome</keyword>
<evidence type="ECO:0000313" key="3">
    <source>
        <dbReference type="EMBL" id="KAA5612762.1"/>
    </source>
</evidence>
<dbReference type="InterPro" id="IPR024402">
    <property type="entry name" value="DUF2726"/>
</dbReference>
<keyword evidence="1" id="KW-0472">Membrane</keyword>